<evidence type="ECO:0000256" key="1">
    <source>
        <dbReference type="SAM" id="Phobius"/>
    </source>
</evidence>
<sequence length="85" mass="8982">MSTLKFRLLSAVAAPGRYTALHAGVVTLIATAVFMMLTAGDLGPLGPLIIAASFYVIFAAVVIELVLGLISFGRWLARRGLSKYA</sequence>
<protein>
    <submittedName>
        <fullName evidence="2">Uncharacterized protein</fullName>
    </submittedName>
</protein>
<evidence type="ECO:0000313" key="3">
    <source>
        <dbReference type="Proteomes" id="UP000027451"/>
    </source>
</evidence>
<keyword evidence="1" id="KW-0472">Membrane</keyword>
<keyword evidence="1" id="KW-0812">Transmembrane</keyword>
<organism evidence="2 3">
    <name type="scientific">Caballeronia zhejiangensis</name>
    <dbReference type="NCBI Taxonomy" id="871203"/>
    <lineage>
        <taxon>Bacteria</taxon>
        <taxon>Pseudomonadati</taxon>
        <taxon>Pseudomonadota</taxon>
        <taxon>Betaproteobacteria</taxon>
        <taxon>Burkholderiales</taxon>
        <taxon>Burkholderiaceae</taxon>
        <taxon>Caballeronia</taxon>
    </lineage>
</organism>
<proteinExistence type="predicted"/>
<evidence type="ECO:0000313" key="2">
    <source>
        <dbReference type="EMBL" id="KDR25613.1"/>
    </source>
</evidence>
<name>A0A656QAD3_9BURK</name>
<accession>A0A656QAD3</accession>
<dbReference type="AlphaFoldDB" id="A0A656QAD3"/>
<keyword evidence="3" id="KW-1185">Reference proteome</keyword>
<keyword evidence="1" id="KW-1133">Transmembrane helix</keyword>
<dbReference type="EMBL" id="JFHD01000045">
    <property type="protein sequence ID" value="KDR25613.1"/>
    <property type="molecule type" value="Genomic_DNA"/>
</dbReference>
<dbReference type="RefSeq" id="WP_033536770.1">
    <property type="nucleotide sequence ID" value="NZ_JFHD01000045.1"/>
</dbReference>
<dbReference type="Proteomes" id="UP000027451">
    <property type="component" value="Unassembled WGS sequence"/>
</dbReference>
<reference evidence="2 3" key="1">
    <citation type="submission" date="2014-03" db="EMBL/GenBank/DDBJ databases">
        <title>Draft Genome Sequences of Four Burkholderia Strains.</title>
        <authorList>
            <person name="Liu X.Y."/>
            <person name="Li C.X."/>
            <person name="Xu J.H."/>
        </authorList>
    </citation>
    <scope>NUCLEOTIDE SEQUENCE [LARGE SCALE GENOMIC DNA]</scope>
    <source>
        <strain evidence="2 3">OP-1</strain>
    </source>
</reference>
<feature type="transmembrane region" description="Helical" evidence="1">
    <location>
        <begin position="45"/>
        <end position="70"/>
    </location>
</feature>
<feature type="transmembrane region" description="Helical" evidence="1">
    <location>
        <begin position="20"/>
        <end position="39"/>
    </location>
</feature>
<comment type="caution">
    <text evidence="2">The sequence shown here is derived from an EMBL/GenBank/DDBJ whole genome shotgun (WGS) entry which is preliminary data.</text>
</comment>
<dbReference type="OrthoDB" id="9008439at2"/>
<gene>
    <name evidence="2" type="ORF">BG60_27785</name>
</gene>